<accession>A0ABP0EI35</accession>
<gene>
    <name evidence="1" type="primary">RMD6</name>
    <name evidence="1" type="ORF">CAAN4_G13234</name>
</gene>
<evidence type="ECO:0000313" key="2">
    <source>
        <dbReference type="Proteomes" id="UP001497600"/>
    </source>
</evidence>
<evidence type="ECO:0000313" key="1">
    <source>
        <dbReference type="EMBL" id="CAK7918438.1"/>
    </source>
</evidence>
<dbReference type="EMBL" id="OZ004259">
    <property type="protein sequence ID" value="CAK7918438.1"/>
    <property type="molecule type" value="Genomic_DNA"/>
</dbReference>
<protein>
    <submittedName>
        <fullName evidence="1">Sporulation protein Rmd6p</fullName>
    </submittedName>
</protein>
<organism evidence="1 2">
    <name type="scientific">[Candida] anglica</name>
    <dbReference type="NCBI Taxonomy" id="148631"/>
    <lineage>
        <taxon>Eukaryota</taxon>
        <taxon>Fungi</taxon>
        <taxon>Dikarya</taxon>
        <taxon>Ascomycota</taxon>
        <taxon>Saccharomycotina</taxon>
        <taxon>Pichiomycetes</taxon>
        <taxon>Debaryomycetaceae</taxon>
        <taxon>Kurtzmaniella</taxon>
    </lineage>
</organism>
<keyword evidence="2" id="KW-1185">Reference proteome</keyword>
<sequence>MSYELIGLPRSWFLGASPQNLEALSRIINKSYDKCRLRFGVILTPRIKDSAKFLENFQIDDKKSFVMFLFLGPQSVFEDINLKLRDFSSTDINESFDMDIPKEFVEKFQYSDKDISVRIVGDDFVIDEQVSNRVLATIGFKGYHSDGPVKESVREIELTSFTSFLRGTGPKLFNIVIDKIMKNKSTGVDEQLKLDRNKHSEICIHSTVIREHDLVSYYINKCGFHQGRDDIEIEIDEEGLLKGEELEDDTRASQDFHIAFLYRTIELH</sequence>
<reference evidence="1 2" key="1">
    <citation type="submission" date="2024-01" db="EMBL/GenBank/DDBJ databases">
        <authorList>
            <consortium name="Genoscope - CEA"/>
            <person name="William W."/>
        </authorList>
    </citation>
    <scope>NUCLEOTIDE SEQUENCE [LARGE SCALE GENOMIC DNA]</scope>
    <source>
        <strain evidence="1 2">29B2s-10</strain>
    </source>
</reference>
<proteinExistence type="predicted"/>
<dbReference type="Proteomes" id="UP001497600">
    <property type="component" value="Chromosome G"/>
</dbReference>
<name>A0ABP0EI35_9ASCO</name>